<dbReference type="EMBL" id="JAULUE010002067">
    <property type="protein sequence ID" value="KAK5876363.1"/>
    <property type="molecule type" value="Genomic_DNA"/>
</dbReference>
<evidence type="ECO:0000313" key="1">
    <source>
        <dbReference type="EMBL" id="KAK5876363.1"/>
    </source>
</evidence>
<evidence type="ECO:0000313" key="2">
    <source>
        <dbReference type="Proteomes" id="UP001335648"/>
    </source>
</evidence>
<dbReference type="Proteomes" id="UP001335648">
    <property type="component" value="Unassembled WGS sequence"/>
</dbReference>
<reference evidence="1 2" key="1">
    <citation type="journal article" date="2023" name="Mol. Biol. Evol.">
        <title>Genomics of Secondarily Temperate Adaptation in the Only Non-Antarctic Icefish.</title>
        <authorList>
            <person name="Rivera-Colon A.G."/>
            <person name="Rayamajhi N."/>
            <person name="Minhas B.F."/>
            <person name="Madrigal G."/>
            <person name="Bilyk K.T."/>
            <person name="Yoon V."/>
            <person name="Hune M."/>
            <person name="Gregory S."/>
            <person name="Cheng C.H.C."/>
            <person name="Catchen J.M."/>
        </authorList>
    </citation>
    <scope>NUCLEOTIDE SEQUENCE [LARGE SCALE GENOMIC DNA]</scope>
    <source>
        <strain evidence="1">JC2023a</strain>
    </source>
</reference>
<dbReference type="AlphaFoldDB" id="A0AAN8B1D2"/>
<protein>
    <submittedName>
        <fullName evidence="1">Uncharacterized protein</fullName>
    </submittedName>
</protein>
<accession>A0AAN8B1D2</accession>
<gene>
    <name evidence="1" type="ORF">CesoFtcFv8_025727</name>
</gene>
<keyword evidence="2" id="KW-1185">Reference proteome</keyword>
<comment type="caution">
    <text evidence="1">The sequence shown here is derived from an EMBL/GenBank/DDBJ whole genome shotgun (WGS) entry which is preliminary data.</text>
</comment>
<proteinExistence type="predicted"/>
<sequence length="150" mass="16233">MTSVCTEDSSSLLYANTSSQHTPHCTHIPQCHRPGRCTHFTNRYNNTTVVGVQCAVHSPEDVQLKEAGRSSSSLAEGSSACASAAQQPPPLSLLLCLHHPCARAIRQMCHRGESCEKNPATVQSVSENITDLSGDLHRPIMHCIVTKPAY</sequence>
<name>A0AAN8B1D2_9TELE</name>
<organism evidence="1 2">
    <name type="scientific">Champsocephalus esox</name>
    <name type="common">pike icefish</name>
    <dbReference type="NCBI Taxonomy" id="159716"/>
    <lineage>
        <taxon>Eukaryota</taxon>
        <taxon>Metazoa</taxon>
        <taxon>Chordata</taxon>
        <taxon>Craniata</taxon>
        <taxon>Vertebrata</taxon>
        <taxon>Euteleostomi</taxon>
        <taxon>Actinopterygii</taxon>
        <taxon>Neopterygii</taxon>
        <taxon>Teleostei</taxon>
        <taxon>Neoteleostei</taxon>
        <taxon>Acanthomorphata</taxon>
        <taxon>Eupercaria</taxon>
        <taxon>Perciformes</taxon>
        <taxon>Notothenioidei</taxon>
        <taxon>Channichthyidae</taxon>
        <taxon>Champsocephalus</taxon>
    </lineage>
</organism>